<dbReference type="AlphaFoldDB" id="A0A3B0U3Q0"/>
<reference evidence="1" key="1">
    <citation type="submission" date="2018-06" db="EMBL/GenBank/DDBJ databases">
        <authorList>
            <person name="Zhirakovskaya E."/>
        </authorList>
    </citation>
    <scope>NUCLEOTIDE SEQUENCE</scope>
</reference>
<organism evidence="1">
    <name type="scientific">hydrothermal vent metagenome</name>
    <dbReference type="NCBI Taxonomy" id="652676"/>
    <lineage>
        <taxon>unclassified sequences</taxon>
        <taxon>metagenomes</taxon>
        <taxon>ecological metagenomes</taxon>
    </lineage>
</organism>
<protein>
    <submittedName>
        <fullName evidence="1">Uncharacterized protein</fullName>
    </submittedName>
</protein>
<proteinExistence type="predicted"/>
<sequence>MRRFSSIVGAALAVVSLSANA</sequence>
<evidence type="ECO:0000313" key="1">
    <source>
        <dbReference type="EMBL" id="VAW24958.1"/>
    </source>
</evidence>
<dbReference type="EMBL" id="UOEQ01000569">
    <property type="protein sequence ID" value="VAW24958.1"/>
    <property type="molecule type" value="Genomic_DNA"/>
</dbReference>
<feature type="non-terminal residue" evidence="1">
    <location>
        <position position="21"/>
    </location>
</feature>
<accession>A0A3B0U3Q0</accession>
<name>A0A3B0U3Q0_9ZZZZ</name>
<gene>
    <name evidence="1" type="ORF">MNBD_ALPHA11-1975</name>
</gene>